<evidence type="ECO:0000259" key="2">
    <source>
        <dbReference type="PROSITE" id="PS50828"/>
    </source>
</evidence>
<evidence type="ECO:0000256" key="1">
    <source>
        <dbReference type="ARBA" id="ARBA00038101"/>
    </source>
</evidence>
<evidence type="ECO:0000313" key="3">
    <source>
        <dbReference type="EMBL" id="CAG8579245.1"/>
    </source>
</evidence>
<dbReference type="Gene3D" id="3.30.1370.110">
    <property type="match status" value="1"/>
</dbReference>
<gene>
    <name evidence="3" type="ORF">AMORRO_LOCUS6832</name>
</gene>
<dbReference type="PANTHER" id="PTHR11102">
    <property type="entry name" value="SEL-1-LIKE PROTEIN"/>
    <property type="match status" value="1"/>
</dbReference>
<dbReference type="Proteomes" id="UP000789342">
    <property type="component" value="Unassembled WGS sequence"/>
</dbReference>
<dbReference type="Pfam" id="PF08238">
    <property type="entry name" value="Sel1"/>
    <property type="match status" value="8"/>
</dbReference>
<dbReference type="InterPro" id="IPR011990">
    <property type="entry name" value="TPR-like_helical_dom_sf"/>
</dbReference>
<dbReference type="InterPro" id="IPR006597">
    <property type="entry name" value="Sel1-like"/>
</dbReference>
<dbReference type="PROSITE" id="PS50828">
    <property type="entry name" value="SMR"/>
    <property type="match status" value="1"/>
</dbReference>
<dbReference type="SMART" id="SM00671">
    <property type="entry name" value="SEL1"/>
    <property type="match status" value="8"/>
</dbReference>
<dbReference type="Pfam" id="PF01713">
    <property type="entry name" value="Smr"/>
    <property type="match status" value="1"/>
</dbReference>
<accession>A0A9N9BV38</accession>
<feature type="domain" description="Smr" evidence="2">
    <location>
        <begin position="37"/>
        <end position="118"/>
    </location>
</feature>
<protein>
    <submittedName>
        <fullName evidence="3">10889_t:CDS:1</fullName>
    </submittedName>
</protein>
<dbReference type="SUPFAM" id="SSF81901">
    <property type="entry name" value="HCP-like"/>
    <property type="match status" value="2"/>
</dbReference>
<dbReference type="Gene3D" id="1.25.40.10">
    <property type="entry name" value="Tetratricopeptide repeat domain"/>
    <property type="match status" value="1"/>
</dbReference>
<reference evidence="3" key="1">
    <citation type="submission" date="2021-06" db="EMBL/GenBank/DDBJ databases">
        <authorList>
            <person name="Kallberg Y."/>
            <person name="Tangrot J."/>
            <person name="Rosling A."/>
        </authorList>
    </citation>
    <scope>NUCLEOTIDE SEQUENCE</scope>
    <source>
        <strain evidence="3">CL551</strain>
    </source>
</reference>
<dbReference type="InterPro" id="IPR002625">
    <property type="entry name" value="Smr_dom"/>
</dbReference>
<comment type="caution">
    <text evidence="3">The sequence shown here is derived from an EMBL/GenBank/DDBJ whole genome shotgun (WGS) entry which is preliminary data.</text>
</comment>
<feature type="non-terminal residue" evidence="3">
    <location>
        <position position="677"/>
    </location>
</feature>
<dbReference type="PANTHER" id="PTHR11102:SF160">
    <property type="entry name" value="ERAD-ASSOCIATED E3 UBIQUITIN-PROTEIN LIGASE COMPONENT HRD3"/>
    <property type="match status" value="1"/>
</dbReference>
<dbReference type="EMBL" id="CAJVPV010004790">
    <property type="protein sequence ID" value="CAG8579245.1"/>
    <property type="molecule type" value="Genomic_DNA"/>
</dbReference>
<keyword evidence="4" id="KW-1185">Reference proteome</keyword>
<name>A0A9N9BV38_9GLOM</name>
<proteinExistence type="inferred from homology"/>
<dbReference type="SUPFAM" id="SSF160443">
    <property type="entry name" value="SMR domain-like"/>
    <property type="match status" value="1"/>
</dbReference>
<comment type="similarity">
    <text evidence="1">Belongs to the sel-1 family.</text>
</comment>
<dbReference type="InterPro" id="IPR050767">
    <property type="entry name" value="Sel1_AlgK"/>
</dbReference>
<evidence type="ECO:0000313" key="4">
    <source>
        <dbReference type="Proteomes" id="UP000789342"/>
    </source>
</evidence>
<dbReference type="OrthoDB" id="2435433at2759"/>
<organism evidence="3 4">
    <name type="scientific">Acaulospora morrowiae</name>
    <dbReference type="NCBI Taxonomy" id="94023"/>
    <lineage>
        <taxon>Eukaryota</taxon>
        <taxon>Fungi</taxon>
        <taxon>Fungi incertae sedis</taxon>
        <taxon>Mucoromycota</taxon>
        <taxon>Glomeromycotina</taxon>
        <taxon>Glomeromycetes</taxon>
        <taxon>Diversisporales</taxon>
        <taxon>Acaulosporaceae</taxon>
        <taxon>Acaulospora</taxon>
    </lineage>
</organism>
<dbReference type="AlphaFoldDB" id="A0A9N9BV38"/>
<dbReference type="InterPro" id="IPR036063">
    <property type="entry name" value="Smr_dom_sf"/>
</dbReference>
<sequence length="677" mass="76755">MNELPPVISLNSSTISANDIDLFYKTKKDFSKGISRIDLHRYSVKNAQYTVKRIIEFFYYNQYCNTILFITGRGKHANNKGERGILFKLFPQWLEDENISHMIEKCEPRIGAYKVTLKKNNIESPLGEPLNLVVNNSETNPNINIESPLVEPLNLVVDNSETNTNINIESSLGEPLNLVVDNSETNTNINIESPLEEPLNLVVNNSETNTNIYEPEQNNLVETSSDAISDVQQSTPLELVLKSEFLHSLAEMDLPNYQFYLGVKYHTGDGIKKDDKEAAKWFRKAAEQGLSSAQFMLGFLYMIGMGVQHDIQQGLHWYHLAARQNDPIAMRNIAYHHLTEKDYKNAKDWFCKAYEAGNAESANQIGIMYSLGKGNSRDLQKAEEWFRKSAEAGDSHGKTNLGAQLLENGNKEGVKWIREAAIEGIAVAQLHLGEVYYLQGDVDEGKKWFLESAIQNAGKPSGHAQFILGSLTNDSKQKLEWYRKAADNDIKLAQKELAKMHRSGSYGLKKDCAKAIKLYNAAAKTTKHYGYDEKGNQYAQYSLGECYELGLLKVKKNPKKALNWYKEAAKQGYMMALTRLGIIQENNLTLTEIQERLKGIHTLPTSKELENVDILIYLNVYSHSTRSYTFKRKTDKLNSDDEICGYMFFKRAIMSTTSQSVMLQPVETSAFSRMCYS</sequence>